<feature type="signal peptide" evidence="1">
    <location>
        <begin position="1"/>
        <end position="22"/>
    </location>
</feature>
<dbReference type="Pfam" id="PF12866">
    <property type="entry name" value="DUF3823"/>
    <property type="match status" value="1"/>
</dbReference>
<evidence type="ECO:0000259" key="2">
    <source>
        <dbReference type="Pfam" id="PF12866"/>
    </source>
</evidence>
<dbReference type="RefSeq" id="WP_160908027.1">
    <property type="nucleotide sequence ID" value="NZ_WVHS01000004.1"/>
</dbReference>
<evidence type="ECO:0000313" key="5">
    <source>
        <dbReference type="Proteomes" id="UP000451233"/>
    </source>
</evidence>
<dbReference type="EMBL" id="WVHS01000004">
    <property type="protein sequence ID" value="MXV17017.1"/>
    <property type="molecule type" value="Genomic_DNA"/>
</dbReference>
<dbReference type="InterPro" id="IPR024278">
    <property type="entry name" value="DUF3823_N"/>
</dbReference>
<dbReference type="AlphaFoldDB" id="A0A7K1Y1L5"/>
<accession>A0A7K1Y1L5</accession>
<sequence length="241" mass="26161">MKLKISLYTLFALSVFLLTNCAKDNYEPPKSMLSGKVTYNGTPVPVRTNGVQLELWQHGYQLFTKIPVYVAQDGSYSAALFDGDYKLVRLRGNGPWADVTDSIDVKVKGNTVVDVPVTPYFNITAATFTYAAADKSVTATFTVNQVVTGKTVELSTLMIGATEFVDNTNLIISTEAAKTVGSAVTVKISLDPANYTAAGQAFVKQTLEGIQFKKYAFARIGVKTTGTAERIFTQVQKITIP</sequence>
<dbReference type="Proteomes" id="UP000451233">
    <property type="component" value="Unassembled WGS sequence"/>
</dbReference>
<feature type="domain" description="DUF3823" evidence="2">
    <location>
        <begin position="31"/>
        <end position="118"/>
    </location>
</feature>
<reference evidence="4 5" key="1">
    <citation type="submission" date="2019-11" db="EMBL/GenBank/DDBJ databases">
        <title>Pedobacter sp. HMF7056 Genome sequencing and assembly.</title>
        <authorList>
            <person name="Kang H."/>
            <person name="Kim H."/>
            <person name="Joh K."/>
        </authorList>
    </citation>
    <scope>NUCLEOTIDE SEQUENCE [LARGE SCALE GENOMIC DNA]</scope>
    <source>
        <strain evidence="4 5">HMF7056</strain>
    </source>
</reference>
<comment type="caution">
    <text evidence="4">The sequence shown here is derived from an EMBL/GenBank/DDBJ whole genome shotgun (WGS) entry which is preliminary data.</text>
</comment>
<dbReference type="InterPro" id="IPR041186">
    <property type="entry name" value="DUF3823_C"/>
</dbReference>
<protein>
    <submittedName>
        <fullName evidence="4">DUF3823 domain-containing protein</fullName>
    </submittedName>
</protein>
<feature type="domain" description="DUF3823" evidence="3">
    <location>
        <begin position="129"/>
        <end position="237"/>
    </location>
</feature>
<organism evidence="4 5">
    <name type="scientific">Hufsiella ginkgonis</name>
    <dbReference type="NCBI Taxonomy" id="2695274"/>
    <lineage>
        <taxon>Bacteria</taxon>
        <taxon>Pseudomonadati</taxon>
        <taxon>Bacteroidota</taxon>
        <taxon>Sphingobacteriia</taxon>
        <taxon>Sphingobacteriales</taxon>
        <taxon>Sphingobacteriaceae</taxon>
        <taxon>Hufsiella</taxon>
    </lineage>
</organism>
<gene>
    <name evidence="4" type="ORF">GS398_17085</name>
</gene>
<evidence type="ECO:0000256" key="1">
    <source>
        <dbReference type="SAM" id="SignalP"/>
    </source>
</evidence>
<name>A0A7K1Y1L5_9SPHI</name>
<dbReference type="Gene3D" id="2.60.40.1120">
    <property type="entry name" value="Carboxypeptidase-like, regulatory domain"/>
    <property type="match status" value="1"/>
</dbReference>
<keyword evidence="5" id="KW-1185">Reference proteome</keyword>
<evidence type="ECO:0000313" key="4">
    <source>
        <dbReference type="EMBL" id="MXV17017.1"/>
    </source>
</evidence>
<evidence type="ECO:0000259" key="3">
    <source>
        <dbReference type="Pfam" id="PF18003"/>
    </source>
</evidence>
<keyword evidence="1" id="KW-0732">Signal</keyword>
<feature type="chain" id="PRO_5029886069" evidence="1">
    <location>
        <begin position="23"/>
        <end position="241"/>
    </location>
</feature>
<dbReference type="Gene3D" id="2.60.40.2060">
    <property type="match status" value="1"/>
</dbReference>
<dbReference type="Pfam" id="PF18003">
    <property type="entry name" value="DUF3823_C"/>
    <property type="match status" value="1"/>
</dbReference>
<proteinExistence type="predicted"/>